<keyword evidence="2" id="KW-1185">Reference proteome</keyword>
<proteinExistence type="predicted"/>
<evidence type="ECO:0000313" key="1">
    <source>
        <dbReference type="EMBL" id="KAK3721582.1"/>
    </source>
</evidence>
<accession>A0ACC3NSU3</accession>
<dbReference type="EMBL" id="JAUTXU010000017">
    <property type="protein sequence ID" value="KAK3721582.1"/>
    <property type="molecule type" value="Genomic_DNA"/>
</dbReference>
<reference evidence="1" key="1">
    <citation type="submission" date="2023-07" db="EMBL/GenBank/DDBJ databases">
        <title>Black Yeasts Isolated from many extreme environments.</title>
        <authorList>
            <person name="Coleine C."/>
            <person name="Stajich J.E."/>
            <person name="Selbmann L."/>
        </authorList>
    </citation>
    <scope>NUCLEOTIDE SEQUENCE</scope>
    <source>
        <strain evidence="1">CCFEE 5714</strain>
    </source>
</reference>
<name>A0ACC3NSU3_9PEZI</name>
<protein>
    <submittedName>
        <fullName evidence="1">Uncharacterized protein</fullName>
    </submittedName>
</protein>
<evidence type="ECO:0000313" key="2">
    <source>
        <dbReference type="Proteomes" id="UP001281147"/>
    </source>
</evidence>
<gene>
    <name evidence="1" type="ORF">LTR37_003138</name>
</gene>
<dbReference type="Proteomes" id="UP001281147">
    <property type="component" value="Unassembled WGS sequence"/>
</dbReference>
<organism evidence="1 2">
    <name type="scientific">Vermiconidia calcicola</name>
    <dbReference type="NCBI Taxonomy" id="1690605"/>
    <lineage>
        <taxon>Eukaryota</taxon>
        <taxon>Fungi</taxon>
        <taxon>Dikarya</taxon>
        <taxon>Ascomycota</taxon>
        <taxon>Pezizomycotina</taxon>
        <taxon>Dothideomycetes</taxon>
        <taxon>Dothideomycetidae</taxon>
        <taxon>Mycosphaerellales</taxon>
        <taxon>Extremaceae</taxon>
        <taxon>Vermiconidia</taxon>
    </lineage>
</organism>
<comment type="caution">
    <text evidence="1">The sequence shown here is derived from an EMBL/GenBank/DDBJ whole genome shotgun (WGS) entry which is preliminary data.</text>
</comment>
<sequence>MSGIPMFGADTCGFAKDSTEELCARWMELSAFFPFFRNHYANGKRPQEAYVWPTVAEASRRAINIRYSLLSYLYTLLYYAHTRGDTIMRALAWEFPDDISLRETDTQFLLGPSILITPVLEPNASTVKGVFPGIEDGTRWYDWYTLQEVNDVKPQENVTMAAPLEHINVHVRGGSIIPLQLPGNTTKTTKESPYSLLVVPDNRGCAVGTLYVDDGQSIKPNAIKLVEFSYVDGKLTTRSWGAFRAAAPLANITILGVYEQPEQIELRVGIYDYSILTYEHVNETLRVTGLERYTQAGAWESAVILDLLRDNSAFSRQSM</sequence>